<gene>
    <name evidence="2" type="ORF">ALC62_12882</name>
</gene>
<name>A0A151IAH3_9HYME</name>
<protein>
    <submittedName>
        <fullName evidence="2">Uncharacterized protein</fullName>
    </submittedName>
</protein>
<evidence type="ECO:0000256" key="1">
    <source>
        <dbReference type="SAM" id="MobiDB-lite"/>
    </source>
</evidence>
<dbReference type="EMBL" id="KQ978206">
    <property type="protein sequence ID" value="KYM96456.1"/>
    <property type="molecule type" value="Genomic_DNA"/>
</dbReference>
<evidence type="ECO:0000313" key="3">
    <source>
        <dbReference type="Proteomes" id="UP000078542"/>
    </source>
</evidence>
<proteinExistence type="predicted"/>
<accession>A0A151IAH3</accession>
<organism evidence="2 3">
    <name type="scientific">Cyphomyrmex costatus</name>
    <dbReference type="NCBI Taxonomy" id="456900"/>
    <lineage>
        <taxon>Eukaryota</taxon>
        <taxon>Metazoa</taxon>
        <taxon>Ecdysozoa</taxon>
        <taxon>Arthropoda</taxon>
        <taxon>Hexapoda</taxon>
        <taxon>Insecta</taxon>
        <taxon>Pterygota</taxon>
        <taxon>Neoptera</taxon>
        <taxon>Endopterygota</taxon>
        <taxon>Hymenoptera</taxon>
        <taxon>Apocrita</taxon>
        <taxon>Aculeata</taxon>
        <taxon>Formicoidea</taxon>
        <taxon>Formicidae</taxon>
        <taxon>Myrmicinae</taxon>
        <taxon>Cyphomyrmex</taxon>
    </lineage>
</organism>
<evidence type="ECO:0000313" key="2">
    <source>
        <dbReference type="EMBL" id="KYM96456.1"/>
    </source>
</evidence>
<reference evidence="2 3" key="1">
    <citation type="submission" date="2016-03" db="EMBL/GenBank/DDBJ databases">
        <title>Cyphomyrmex costatus WGS genome.</title>
        <authorList>
            <person name="Nygaard S."/>
            <person name="Hu H."/>
            <person name="Boomsma J."/>
            <person name="Zhang G."/>
        </authorList>
    </citation>
    <scope>NUCLEOTIDE SEQUENCE [LARGE SCALE GENOMIC DNA]</scope>
    <source>
        <strain evidence="2">MS0001</strain>
        <tissue evidence="2">Whole body</tissue>
    </source>
</reference>
<keyword evidence="3" id="KW-1185">Reference proteome</keyword>
<dbReference type="Proteomes" id="UP000078542">
    <property type="component" value="Unassembled WGS sequence"/>
</dbReference>
<sequence length="136" mass="15589">MSGNNSDNDPQVASNTGTALRPYKSSDSDDDLYCFERPLPSPTVFASCEKKKNNWNVATYHLRRAIGYQCPREIQWMKTLVALDRRGTHYEAAAANWACKTYDNKMEDLLYRATSIDMLDSYRAWKINCDECISTI</sequence>
<feature type="region of interest" description="Disordered" evidence="1">
    <location>
        <begin position="1"/>
        <end position="28"/>
    </location>
</feature>
<dbReference type="AlphaFoldDB" id="A0A151IAH3"/>
<feature type="compositionally biased region" description="Polar residues" evidence="1">
    <location>
        <begin position="1"/>
        <end position="18"/>
    </location>
</feature>